<name>A0A2M7P3D6_9BACT</name>
<feature type="domain" description="Putative regulatory protein FmdB zinc ribbon" evidence="2">
    <location>
        <begin position="1"/>
        <end position="40"/>
    </location>
</feature>
<reference evidence="4" key="1">
    <citation type="submission" date="2017-09" db="EMBL/GenBank/DDBJ databases">
        <title>Depth-based differentiation of microbial function through sediment-hosted aquifers and enrichment of novel symbionts in the deep terrestrial subsurface.</title>
        <authorList>
            <person name="Probst A.J."/>
            <person name="Ladd B."/>
            <person name="Jarett J.K."/>
            <person name="Geller-Mcgrath D.E."/>
            <person name="Sieber C.M.K."/>
            <person name="Emerson J.B."/>
            <person name="Anantharaman K."/>
            <person name="Thomas B.C."/>
            <person name="Malmstrom R."/>
            <person name="Stieglmeier M."/>
            <person name="Klingl A."/>
            <person name="Woyke T."/>
            <person name="Ryan C.M."/>
            <person name="Banfield J.F."/>
        </authorList>
    </citation>
    <scope>NUCLEOTIDE SEQUENCE [LARGE SCALE GENOMIC DNA]</scope>
</reference>
<dbReference type="Pfam" id="PF09723">
    <property type="entry name" value="Zn_ribbon_8"/>
    <property type="match status" value="1"/>
</dbReference>
<feature type="compositionally biased region" description="Polar residues" evidence="1">
    <location>
        <begin position="63"/>
        <end position="74"/>
    </location>
</feature>
<dbReference type="InterPro" id="IPR013429">
    <property type="entry name" value="Regulatory_FmdB_Zinc_ribbon"/>
</dbReference>
<dbReference type="EMBL" id="PFKI01000057">
    <property type="protein sequence ID" value="PIY20103.1"/>
    <property type="molecule type" value="Genomic_DNA"/>
</dbReference>
<evidence type="ECO:0000313" key="4">
    <source>
        <dbReference type="Proteomes" id="UP000231028"/>
    </source>
</evidence>
<dbReference type="NCBIfam" id="TIGR02605">
    <property type="entry name" value="CxxC_CxxC_SSSS"/>
    <property type="match status" value="1"/>
</dbReference>
<sequence>MPIYEYKCKGCGERFELLQQINDTPLCKNCGSKDLTRLFSPAHPIMGRNSHSETSGSCCGATNPCSNPKSCCGQ</sequence>
<feature type="region of interest" description="Disordered" evidence="1">
    <location>
        <begin position="53"/>
        <end position="74"/>
    </location>
</feature>
<dbReference type="PANTHER" id="PTHR34404:SF3">
    <property type="entry name" value="REGULATORY PROTEIN, FMDB FAMILY"/>
    <property type="match status" value="1"/>
</dbReference>
<dbReference type="AlphaFoldDB" id="A0A2M7P3D6"/>
<protein>
    <submittedName>
        <fullName evidence="3">FmdB family transcriptional regulator</fullName>
    </submittedName>
</protein>
<evidence type="ECO:0000313" key="3">
    <source>
        <dbReference type="EMBL" id="PIY20103.1"/>
    </source>
</evidence>
<proteinExistence type="predicted"/>
<organism evidence="3 4">
    <name type="scientific">Candidatus Desantisbacteria bacterium CG_4_10_14_3_um_filter_40_18</name>
    <dbReference type="NCBI Taxonomy" id="1974544"/>
    <lineage>
        <taxon>Bacteria</taxon>
        <taxon>Candidatus Desantisiibacteriota</taxon>
    </lineage>
</organism>
<comment type="caution">
    <text evidence="3">The sequence shown here is derived from an EMBL/GenBank/DDBJ whole genome shotgun (WGS) entry which is preliminary data.</text>
</comment>
<dbReference type="SMART" id="SM00834">
    <property type="entry name" value="CxxC_CXXC_SSSS"/>
    <property type="match status" value="1"/>
</dbReference>
<dbReference type="Proteomes" id="UP000231028">
    <property type="component" value="Unassembled WGS sequence"/>
</dbReference>
<dbReference type="PANTHER" id="PTHR34404">
    <property type="entry name" value="REGULATORY PROTEIN, FMDB FAMILY"/>
    <property type="match status" value="1"/>
</dbReference>
<evidence type="ECO:0000259" key="2">
    <source>
        <dbReference type="SMART" id="SM00834"/>
    </source>
</evidence>
<evidence type="ECO:0000256" key="1">
    <source>
        <dbReference type="SAM" id="MobiDB-lite"/>
    </source>
</evidence>
<gene>
    <name evidence="3" type="ORF">COZ13_01815</name>
</gene>
<accession>A0A2M7P3D6</accession>